<dbReference type="STRING" id="1679444.PYTT_1018"/>
<feature type="region of interest" description="Disordered" evidence="1">
    <location>
        <begin position="47"/>
        <end position="111"/>
    </location>
</feature>
<proteinExistence type="predicted"/>
<reference evidence="4" key="1">
    <citation type="submission" date="2016-09" db="EMBL/GenBank/DDBJ databases">
        <authorList>
            <person name="Koehorst J."/>
        </authorList>
    </citation>
    <scope>NUCLEOTIDE SEQUENCE [LARGE SCALE GENOMIC DNA]</scope>
</reference>
<dbReference type="RefSeq" id="WP_067773372.1">
    <property type="nucleotide sequence ID" value="NZ_LIGX01000011.1"/>
</dbReference>
<keyword evidence="2" id="KW-1133">Transmembrane helix</keyword>
<evidence type="ECO:0000313" key="4">
    <source>
        <dbReference type="Proteomes" id="UP000176204"/>
    </source>
</evidence>
<dbReference type="OrthoDB" id="199509at2"/>
<feature type="compositionally biased region" description="Basic and acidic residues" evidence="1">
    <location>
        <begin position="94"/>
        <end position="104"/>
    </location>
</feature>
<accession>A0A1C7PE89</accession>
<feature type="transmembrane region" description="Helical" evidence="2">
    <location>
        <begin position="114"/>
        <end position="132"/>
    </location>
</feature>
<name>A0A1C7PE89_9BACT</name>
<sequence>MTEDTERLPATCSYCGYRYTYPAHIEEKAVMRCPQCREYIHVRTGAPLGQGSEPPAHTSAPAAEQPPTASTAAPAADTGMPLLPPRHHATGALERNEPPEERTRQHPPAPQSSGTLLLVLAGLLLPAIWIFISPDDRETYVYDAKDGSFAICWPYIRWSIAALLCLPCILAAIILRAIKNAGTR</sequence>
<dbReference type="AlphaFoldDB" id="A0A1C7PE89"/>
<protein>
    <submittedName>
        <fullName evidence="3">Uncharacterized protein</fullName>
    </submittedName>
</protein>
<dbReference type="EMBL" id="LT629973">
    <property type="protein sequence ID" value="SEH82440.1"/>
    <property type="molecule type" value="Genomic_DNA"/>
</dbReference>
<keyword evidence="2" id="KW-0812">Transmembrane</keyword>
<gene>
    <name evidence="3" type="ORF">PYTT_1018</name>
</gene>
<feature type="transmembrane region" description="Helical" evidence="2">
    <location>
        <begin position="155"/>
        <end position="178"/>
    </location>
</feature>
<evidence type="ECO:0000313" key="3">
    <source>
        <dbReference type="EMBL" id="SEH82440.1"/>
    </source>
</evidence>
<dbReference type="Proteomes" id="UP000176204">
    <property type="component" value="Chromosome I"/>
</dbReference>
<evidence type="ECO:0000256" key="2">
    <source>
        <dbReference type="SAM" id="Phobius"/>
    </source>
</evidence>
<keyword evidence="4" id="KW-1185">Reference proteome</keyword>
<dbReference type="KEGG" id="agl:PYTT_1018"/>
<evidence type="ECO:0000256" key="1">
    <source>
        <dbReference type="SAM" id="MobiDB-lite"/>
    </source>
</evidence>
<organism evidence="3 4">
    <name type="scientific">Akkermansia glycaniphila</name>
    <dbReference type="NCBI Taxonomy" id="1679444"/>
    <lineage>
        <taxon>Bacteria</taxon>
        <taxon>Pseudomonadati</taxon>
        <taxon>Verrucomicrobiota</taxon>
        <taxon>Verrucomicrobiia</taxon>
        <taxon>Verrucomicrobiales</taxon>
        <taxon>Akkermansiaceae</taxon>
        <taxon>Akkermansia</taxon>
    </lineage>
</organism>
<keyword evidence="2" id="KW-0472">Membrane</keyword>
<feature type="compositionally biased region" description="Low complexity" evidence="1">
    <location>
        <begin position="58"/>
        <end position="78"/>
    </location>
</feature>